<dbReference type="Pfam" id="PF00023">
    <property type="entry name" value="Ank"/>
    <property type="match status" value="1"/>
</dbReference>
<comment type="caution">
    <text evidence="5">The sequence shown here is derived from an EMBL/GenBank/DDBJ whole genome shotgun (WGS) entry which is preliminary data.</text>
</comment>
<gene>
    <name evidence="5" type="ORF">PEVE_00008964</name>
</gene>
<dbReference type="PANTHER" id="PTHR24198">
    <property type="entry name" value="ANKYRIN REPEAT AND PROTEIN KINASE DOMAIN-CONTAINING PROTEIN"/>
    <property type="match status" value="1"/>
</dbReference>
<feature type="repeat" description="ANK" evidence="3">
    <location>
        <begin position="312"/>
        <end position="344"/>
    </location>
</feature>
<evidence type="ECO:0000313" key="5">
    <source>
        <dbReference type="EMBL" id="CAH3020861.1"/>
    </source>
</evidence>
<dbReference type="PRINTS" id="PR01415">
    <property type="entry name" value="ANKYRIN"/>
</dbReference>
<dbReference type="EMBL" id="CALNXI010000161">
    <property type="protein sequence ID" value="CAH3020861.1"/>
    <property type="molecule type" value="Genomic_DNA"/>
</dbReference>
<dbReference type="PROSITE" id="PS50297">
    <property type="entry name" value="ANK_REP_REGION"/>
    <property type="match status" value="7"/>
</dbReference>
<dbReference type="SMART" id="SM00248">
    <property type="entry name" value="ANK"/>
    <property type="match status" value="15"/>
</dbReference>
<dbReference type="Pfam" id="PF12796">
    <property type="entry name" value="Ank_2"/>
    <property type="match status" value="3"/>
</dbReference>
<dbReference type="PROSITE" id="PS50088">
    <property type="entry name" value="ANK_REPEAT"/>
    <property type="match status" value="10"/>
</dbReference>
<feature type="repeat" description="ANK" evidence="3">
    <location>
        <begin position="512"/>
        <end position="544"/>
    </location>
</feature>
<dbReference type="Gene3D" id="1.25.40.20">
    <property type="entry name" value="Ankyrin repeat-containing domain"/>
    <property type="match status" value="4"/>
</dbReference>
<dbReference type="InterPro" id="IPR011029">
    <property type="entry name" value="DEATH-like_dom_sf"/>
</dbReference>
<feature type="domain" description="DED" evidence="4">
    <location>
        <begin position="19"/>
        <end position="97"/>
    </location>
</feature>
<dbReference type="PROSITE" id="PS50168">
    <property type="entry name" value="DED"/>
    <property type="match status" value="1"/>
</dbReference>
<dbReference type="SUPFAM" id="SSF48403">
    <property type="entry name" value="Ankyrin repeat"/>
    <property type="match status" value="3"/>
</dbReference>
<evidence type="ECO:0000313" key="6">
    <source>
        <dbReference type="Proteomes" id="UP001159427"/>
    </source>
</evidence>
<name>A0ABN8LZH3_9CNID</name>
<proteinExistence type="predicted"/>
<evidence type="ECO:0000256" key="3">
    <source>
        <dbReference type="PROSITE-ProRule" id="PRU00023"/>
    </source>
</evidence>
<keyword evidence="6" id="KW-1185">Reference proteome</keyword>
<dbReference type="PANTHER" id="PTHR24198:SF165">
    <property type="entry name" value="ANKYRIN REPEAT-CONTAINING PROTEIN-RELATED"/>
    <property type="match status" value="1"/>
</dbReference>
<feature type="repeat" description="ANK" evidence="3">
    <location>
        <begin position="612"/>
        <end position="644"/>
    </location>
</feature>
<feature type="repeat" description="ANK" evidence="3">
    <location>
        <begin position="446"/>
        <end position="478"/>
    </location>
</feature>
<protein>
    <recommendedName>
        <fullName evidence="4">DED domain-containing protein</fullName>
    </recommendedName>
</protein>
<keyword evidence="1" id="KW-0677">Repeat</keyword>
<reference evidence="5 6" key="1">
    <citation type="submission" date="2022-05" db="EMBL/GenBank/DDBJ databases">
        <authorList>
            <consortium name="Genoscope - CEA"/>
            <person name="William W."/>
        </authorList>
    </citation>
    <scope>NUCLEOTIDE SEQUENCE [LARGE SCALE GENOMIC DNA]</scope>
</reference>
<evidence type="ECO:0000259" key="4">
    <source>
        <dbReference type="PROSITE" id="PS50168"/>
    </source>
</evidence>
<dbReference type="InterPro" id="IPR001875">
    <property type="entry name" value="DED_dom"/>
</dbReference>
<feature type="repeat" description="ANK" evidence="3">
    <location>
        <begin position="345"/>
        <end position="377"/>
    </location>
</feature>
<feature type="repeat" description="ANK" evidence="3">
    <location>
        <begin position="1063"/>
        <end position="1097"/>
    </location>
</feature>
<keyword evidence="2 3" id="KW-0040">ANK repeat</keyword>
<feature type="repeat" description="ANK" evidence="3">
    <location>
        <begin position="378"/>
        <end position="410"/>
    </location>
</feature>
<dbReference type="SUPFAM" id="SSF47986">
    <property type="entry name" value="DEATH domain"/>
    <property type="match status" value="1"/>
</dbReference>
<dbReference type="InterPro" id="IPR002110">
    <property type="entry name" value="Ankyrin_rpt"/>
</dbReference>
<dbReference type="Gene3D" id="1.10.533.10">
    <property type="entry name" value="Death Domain, Fas"/>
    <property type="match status" value="1"/>
</dbReference>
<dbReference type="Proteomes" id="UP001159427">
    <property type="component" value="Unassembled WGS sequence"/>
</dbReference>
<evidence type="ECO:0000256" key="2">
    <source>
        <dbReference type="ARBA" id="ARBA00023043"/>
    </source>
</evidence>
<feature type="repeat" description="ANK" evidence="3">
    <location>
        <begin position="270"/>
        <end position="292"/>
    </location>
</feature>
<feature type="repeat" description="ANK" evidence="3">
    <location>
        <begin position="1016"/>
        <end position="1062"/>
    </location>
</feature>
<dbReference type="Pfam" id="PF01335">
    <property type="entry name" value="DED"/>
    <property type="match status" value="1"/>
</dbReference>
<sequence length="1154" mass="126820">MAAGGIDSGSISSRVLVPSFHDFLLEIVPMFTEENLRAMKRFMKDVISLKIGVECEAARDLLAELWKSHCISEHDLDLLEDLLGVSGRRDILDMLRDYKKKCPSNLESMSTEPIGELIPACGRSIVSFILHSSEDSVTQNRMIAFKKSLCENLKLVQAEVTFILSIRFPQPHLVFQLPTEALPVLRHCTGWRKGWLFSLDVTGVQVSGEQVIAVQELKISQLRLQEDPVLVSPILRVSEAARTGDVSELKRVLDAETIVKRDFLLKTRTDGATPLIVAARNGNTAIVQCLLNEYDVDLEQEGTVKIDGDLIECCTPLWMASLGGHLAIVRLLLERGAEVNHTTLTNSTPLRAASFNGHTEVIRCLISHGADVNKRNQDGNTCIMVACWNGHLGTFGLLRTSGANMDVQDNQGFSMIHCATAANNLMLLHELLPVPNMSAVNAKTSEGITPLMLACEKNHPDVVLFLLQRGAAVDERSDKGLTAAHFCALSNDIASLQHLIDYKADLSKSTERGSTALMLACAKGYVTIVTALLRNTSKSKLKSELSSALKLRGLTGQQSCLGLLSTPSRGMDINVANENGETCLMMACEKGSVEIVRILLDEGADPNVSDKNGVTPLMICCRRGQDRIVPLLLRKGVQVDLMNNEGDTALHICIRHYREFSGHKKCLEQLLSTGVHMEMKNALGETPVSVALKSKAWCGQALELLHGRGLELSTSLQDSAGDTVYHKCARSGDLSSMTYLLGIDHRGPLQRNHDGDTALRAAALEGSEVMTRTLLNTVSGFTMKDKVEALELLGVGLLAKEISRDWDISAVVSFWKESLELRRTNGIRLPASAPREFPLEYFLEARTLSDFMSFLSNPSAATAQALQICDRVLGDRHSRLPSLLGTIGERFAQIGEFCRSLNIWLYVLEVQLRSLPSSSEAVEDVLNTFRCFADAFGFVLSRSGAVLQFKTVHHVVRSVLQGLRTYPTLYEARDKMMVYLLHYLAAMLEVATAERDVVVAMDTAKEVARARLRSTTGSTLLHLACSSKTEDISSLKEHLHFPSLRVCEFLLDSGIDLNVVDNARNTALHVLLTKGHAEKDVLSCLLKSGAHMDARNSSGKTALDLARCEKVRHVIRAAELVPSLQCLAAGKIVGEKIWYEGIVPKRLEAFIQLH</sequence>
<organism evidence="5 6">
    <name type="scientific">Porites evermanni</name>
    <dbReference type="NCBI Taxonomy" id="104178"/>
    <lineage>
        <taxon>Eukaryota</taxon>
        <taxon>Metazoa</taxon>
        <taxon>Cnidaria</taxon>
        <taxon>Anthozoa</taxon>
        <taxon>Hexacorallia</taxon>
        <taxon>Scleractinia</taxon>
        <taxon>Fungiina</taxon>
        <taxon>Poritidae</taxon>
        <taxon>Porites</taxon>
    </lineage>
</organism>
<accession>A0ABN8LZH3</accession>
<feature type="repeat" description="ANK" evidence="3">
    <location>
        <begin position="579"/>
        <end position="611"/>
    </location>
</feature>
<dbReference type="InterPro" id="IPR036770">
    <property type="entry name" value="Ankyrin_rpt-contain_sf"/>
</dbReference>
<evidence type="ECO:0000256" key="1">
    <source>
        <dbReference type="ARBA" id="ARBA00022737"/>
    </source>
</evidence>